<reference evidence="2" key="1">
    <citation type="journal article" date="2019" name="Int. J. Syst. Evol. Microbiol.">
        <title>The Global Catalogue of Microorganisms (GCM) 10K type strain sequencing project: providing services to taxonomists for standard genome sequencing and annotation.</title>
        <authorList>
            <consortium name="The Broad Institute Genomics Platform"/>
            <consortium name="The Broad Institute Genome Sequencing Center for Infectious Disease"/>
            <person name="Wu L."/>
            <person name="Ma J."/>
        </authorList>
    </citation>
    <scope>NUCLEOTIDE SEQUENCE [LARGE SCALE GENOMIC DNA]</scope>
    <source>
        <strain evidence="2">JCM 9377</strain>
    </source>
</reference>
<evidence type="ECO:0000313" key="2">
    <source>
        <dbReference type="Proteomes" id="UP001501237"/>
    </source>
</evidence>
<dbReference type="RefSeq" id="WP_344838832.1">
    <property type="nucleotide sequence ID" value="NZ_BAAAUV010000040.1"/>
</dbReference>
<dbReference type="Proteomes" id="UP001501237">
    <property type="component" value="Unassembled WGS sequence"/>
</dbReference>
<evidence type="ECO:0008006" key="3">
    <source>
        <dbReference type="Google" id="ProtNLM"/>
    </source>
</evidence>
<proteinExistence type="predicted"/>
<protein>
    <recommendedName>
        <fullName evidence="3">DNA-directed RNA polymerase specialized sigma24 family protein</fullName>
    </recommendedName>
</protein>
<sequence length="429" mass="45496">MGESFEGFAAARGAALRRLALELCGDPVWAAELAEDALAKIGRRWKKAEAGDPERSARRLIVTAFLAGRREAEERAVLVLHRHDQAPPEEIAAMTGIGRGRVAAILAGAPEELPAVAGRTAPRRLGRWAAAVAVLVAVPLAAYAMLRTTDDPVVPGPVPTQVRTPEPVPVTWVYAGTGGAEIAVPGAWAKKRLFIEAGDHEYFDEEPGRPAVYLSSIGRTHLGPAAGYTTFKAEPVTVLGLPGERMESRLPDGMYAGYVRIASRRIVATVRAGDPATVTRILDTLRLVDVDAAGCFASRLAAHGPTRRPVPARPDSVLICAYTAARGGDQVIIKHSVRLTGRAAVAMATLLRGAEPVSGRRAARCGTVPDGLITFIAGKETTVALHAYGCGRYLIDDGRRRTAFGFYESPYTASLALLNDLFPGASAAF</sequence>
<dbReference type="EMBL" id="BAAAUV010000040">
    <property type="protein sequence ID" value="GAA3240143.1"/>
    <property type="molecule type" value="Genomic_DNA"/>
</dbReference>
<comment type="caution">
    <text evidence="1">The sequence shown here is derived from an EMBL/GenBank/DDBJ whole genome shotgun (WGS) entry which is preliminary data.</text>
</comment>
<evidence type="ECO:0000313" key="1">
    <source>
        <dbReference type="EMBL" id="GAA3240143.1"/>
    </source>
</evidence>
<gene>
    <name evidence="1" type="ORF">GCM10010468_76690</name>
</gene>
<name>A0ABP6QLI5_9ACTN</name>
<organism evidence="1 2">
    <name type="scientific">Actinocorallia longicatena</name>
    <dbReference type="NCBI Taxonomy" id="111803"/>
    <lineage>
        <taxon>Bacteria</taxon>
        <taxon>Bacillati</taxon>
        <taxon>Actinomycetota</taxon>
        <taxon>Actinomycetes</taxon>
        <taxon>Streptosporangiales</taxon>
        <taxon>Thermomonosporaceae</taxon>
        <taxon>Actinocorallia</taxon>
    </lineage>
</organism>
<accession>A0ABP6QLI5</accession>
<keyword evidence="2" id="KW-1185">Reference proteome</keyword>